<sequence length="276" mass="30720">MVSELLMDSSSSSLSPSPASSSTDKSKEPKIPAQLKFLMSNVKSVISTQLSTENHPIWKSQILKLFSANGFEGFLTGTNVKPQKQLLATDGTVSLNPLYQTWMLVDQNLAAALYSTISQSFLPYVLNLETSHEIWLTIEKRLQSTNRSRQLQLKSELHHVQKGEKSMVQYLSEIKQKVDAITTAGSTIDPQDILLYTLNGLPASYNAFKTAIRTQLQPISLDEFYSLLISEELSILSELTVETMSTSDDTALNSTTFRGRSRGRQSFNNRGRSTSQ</sequence>
<dbReference type="Pfam" id="PF14223">
    <property type="entry name" value="Retrotran_gag_2"/>
    <property type="match status" value="1"/>
</dbReference>
<evidence type="ECO:0000313" key="2">
    <source>
        <dbReference type="EMBL" id="KAI0498499.1"/>
    </source>
</evidence>
<dbReference type="PANTHER" id="PTHR47481">
    <property type="match status" value="1"/>
</dbReference>
<keyword evidence="3" id="KW-1185">Reference proteome</keyword>
<feature type="region of interest" description="Disordered" evidence="1">
    <location>
        <begin position="1"/>
        <end position="28"/>
    </location>
</feature>
<dbReference type="Proteomes" id="UP000829196">
    <property type="component" value="Unassembled WGS sequence"/>
</dbReference>
<evidence type="ECO:0000313" key="3">
    <source>
        <dbReference type="Proteomes" id="UP000829196"/>
    </source>
</evidence>
<organism evidence="2 3">
    <name type="scientific">Dendrobium nobile</name>
    <name type="common">Orchid</name>
    <dbReference type="NCBI Taxonomy" id="94219"/>
    <lineage>
        <taxon>Eukaryota</taxon>
        <taxon>Viridiplantae</taxon>
        <taxon>Streptophyta</taxon>
        <taxon>Embryophyta</taxon>
        <taxon>Tracheophyta</taxon>
        <taxon>Spermatophyta</taxon>
        <taxon>Magnoliopsida</taxon>
        <taxon>Liliopsida</taxon>
        <taxon>Asparagales</taxon>
        <taxon>Orchidaceae</taxon>
        <taxon>Epidendroideae</taxon>
        <taxon>Malaxideae</taxon>
        <taxon>Dendrobiinae</taxon>
        <taxon>Dendrobium</taxon>
    </lineage>
</organism>
<dbReference type="OrthoDB" id="693186at2759"/>
<evidence type="ECO:0000256" key="1">
    <source>
        <dbReference type="SAM" id="MobiDB-lite"/>
    </source>
</evidence>
<name>A0A8T3AQ45_DENNO</name>
<feature type="compositionally biased region" description="Low complexity" evidence="1">
    <location>
        <begin position="9"/>
        <end position="22"/>
    </location>
</feature>
<proteinExistence type="predicted"/>
<dbReference type="PANTHER" id="PTHR47481:SF31">
    <property type="entry name" value="OS01G0873500 PROTEIN"/>
    <property type="match status" value="1"/>
</dbReference>
<feature type="region of interest" description="Disordered" evidence="1">
    <location>
        <begin position="250"/>
        <end position="276"/>
    </location>
</feature>
<gene>
    <name evidence="2" type="ORF">KFK09_019387</name>
</gene>
<dbReference type="AlphaFoldDB" id="A0A8T3AQ45"/>
<dbReference type="EMBL" id="JAGYWB010000014">
    <property type="protein sequence ID" value="KAI0498499.1"/>
    <property type="molecule type" value="Genomic_DNA"/>
</dbReference>
<reference evidence="2" key="1">
    <citation type="journal article" date="2022" name="Front. Genet.">
        <title>Chromosome-Scale Assembly of the Dendrobium nobile Genome Provides Insights Into the Molecular Mechanism of the Biosynthesis of the Medicinal Active Ingredient of Dendrobium.</title>
        <authorList>
            <person name="Xu Q."/>
            <person name="Niu S.-C."/>
            <person name="Li K.-L."/>
            <person name="Zheng P.-J."/>
            <person name="Zhang X.-J."/>
            <person name="Jia Y."/>
            <person name="Liu Y."/>
            <person name="Niu Y.-X."/>
            <person name="Yu L.-H."/>
            <person name="Chen D.-F."/>
            <person name="Zhang G.-Q."/>
        </authorList>
    </citation>
    <scope>NUCLEOTIDE SEQUENCE</scope>
    <source>
        <tissue evidence="2">Leaf</tissue>
    </source>
</reference>
<accession>A0A8T3AQ45</accession>
<comment type="caution">
    <text evidence="2">The sequence shown here is derived from an EMBL/GenBank/DDBJ whole genome shotgun (WGS) entry which is preliminary data.</text>
</comment>
<protein>
    <recommendedName>
        <fullName evidence="4">Retrovirus-related Pol polyprotein from transposon TNT 1-94</fullName>
    </recommendedName>
</protein>
<evidence type="ECO:0008006" key="4">
    <source>
        <dbReference type="Google" id="ProtNLM"/>
    </source>
</evidence>